<gene>
    <name evidence="2" type="ORF">LSINAPIS_LOCUS12212</name>
</gene>
<keyword evidence="3" id="KW-1185">Reference proteome</keyword>
<evidence type="ECO:0000313" key="2">
    <source>
        <dbReference type="EMBL" id="VVD01892.1"/>
    </source>
</evidence>
<evidence type="ECO:0000256" key="1">
    <source>
        <dbReference type="SAM" id="MobiDB-lite"/>
    </source>
</evidence>
<organism evidence="2 3">
    <name type="scientific">Leptidea sinapis</name>
    <dbReference type="NCBI Taxonomy" id="189913"/>
    <lineage>
        <taxon>Eukaryota</taxon>
        <taxon>Metazoa</taxon>
        <taxon>Ecdysozoa</taxon>
        <taxon>Arthropoda</taxon>
        <taxon>Hexapoda</taxon>
        <taxon>Insecta</taxon>
        <taxon>Pterygota</taxon>
        <taxon>Neoptera</taxon>
        <taxon>Endopterygota</taxon>
        <taxon>Lepidoptera</taxon>
        <taxon>Glossata</taxon>
        <taxon>Ditrysia</taxon>
        <taxon>Papilionoidea</taxon>
        <taxon>Pieridae</taxon>
        <taxon>Dismorphiinae</taxon>
        <taxon>Leptidea</taxon>
    </lineage>
</organism>
<evidence type="ECO:0000313" key="3">
    <source>
        <dbReference type="Proteomes" id="UP000324832"/>
    </source>
</evidence>
<dbReference type="Proteomes" id="UP000324832">
    <property type="component" value="Unassembled WGS sequence"/>
</dbReference>
<feature type="compositionally biased region" description="Low complexity" evidence="1">
    <location>
        <begin position="30"/>
        <end position="40"/>
    </location>
</feature>
<name>A0A5E4QXD1_9NEOP</name>
<sequence length="155" mass="16965">MNVGGGDHLTPDDPYARLSSFSIKKRGRWESSSSQAASERAAADRRVRSQLRARSRLACEHGNKGCAISRPAVNTRLLTRPVPALPVIPLVLQENVGGGDHLTPGDPYARLSSFSIKKYIRADNQRSLDMARPPARSVGRPPQIAGIRWMRAAQD</sequence>
<accession>A0A5E4QXD1</accession>
<proteinExistence type="predicted"/>
<feature type="region of interest" description="Disordered" evidence="1">
    <location>
        <begin position="25"/>
        <end position="48"/>
    </location>
</feature>
<dbReference type="AlphaFoldDB" id="A0A5E4QXD1"/>
<protein>
    <submittedName>
        <fullName evidence="2">Uncharacterized protein</fullName>
    </submittedName>
</protein>
<dbReference type="EMBL" id="FZQP02005567">
    <property type="protein sequence ID" value="VVD01892.1"/>
    <property type="molecule type" value="Genomic_DNA"/>
</dbReference>
<reference evidence="2 3" key="1">
    <citation type="submission" date="2017-07" db="EMBL/GenBank/DDBJ databases">
        <authorList>
            <person name="Talla V."/>
            <person name="Backstrom N."/>
        </authorList>
    </citation>
    <scope>NUCLEOTIDE SEQUENCE [LARGE SCALE GENOMIC DNA]</scope>
</reference>